<organism evidence="3 4">
    <name type="scientific">Parathalassolituus penaei</name>
    <dbReference type="NCBI Taxonomy" id="2997323"/>
    <lineage>
        <taxon>Bacteria</taxon>
        <taxon>Pseudomonadati</taxon>
        <taxon>Pseudomonadota</taxon>
        <taxon>Gammaproteobacteria</taxon>
        <taxon>Oceanospirillales</taxon>
        <taxon>Oceanospirillaceae</taxon>
        <taxon>Parathalassolituus</taxon>
    </lineage>
</organism>
<evidence type="ECO:0000313" key="3">
    <source>
        <dbReference type="EMBL" id="MCY0966063.1"/>
    </source>
</evidence>
<sequence length="462" mass="48385">MNHDTSQERLQKRIQTRRLPSVLLALTAGLGLLVPPVAAEDPPAASTGTATDATAGQATEATAANTDGNNAGTANADSATTADTAAPPPAPPRVTPDTGKNRRTAVYQYLQGTLIAGERVKLVANDEPFGGLFVQESAGKPQGAALILHDRDQHLLWPEMIAPLQQQLPQYGWATLTIELTDAPLYQVPPASQYKPAGTQETPADGAPTANNGTTATAATTTDSAASPAAATSPASNDVQPPPPPQAAADTPPAPAGPDTGTPSTSSDTPGTTPDTGSTANNSQAPVGDTSTPVAAEPKPLTLQQRQAIWQAQTMARITAAMDYLETRGQLNRVVIASGHNSSWAIRYVQEHTELNEKGDAQAGLNLVLLQANNHPAAALPLISSLPEIVVPVLDVISSQYPPDLPEAEIEARAGAMRHQRHARYRQYKLVTVAGRIDNDELVRLVRGWLKTNAAGTELGRR</sequence>
<dbReference type="InterPro" id="IPR022529">
    <property type="entry name" value="DUF3530"/>
</dbReference>
<feature type="compositionally biased region" description="Low complexity" evidence="1">
    <location>
        <begin position="204"/>
        <end position="238"/>
    </location>
</feature>
<feature type="compositionally biased region" description="Low complexity" evidence="1">
    <location>
        <begin position="62"/>
        <end position="85"/>
    </location>
</feature>
<proteinExistence type="predicted"/>
<name>A0A9X3EED8_9GAMM</name>
<feature type="chain" id="PRO_5040887524" evidence="2">
    <location>
        <begin position="40"/>
        <end position="462"/>
    </location>
</feature>
<dbReference type="RefSeq" id="WP_283174265.1">
    <property type="nucleotide sequence ID" value="NZ_JAPNOA010000029.1"/>
</dbReference>
<evidence type="ECO:0000313" key="4">
    <source>
        <dbReference type="Proteomes" id="UP001150830"/>
    </source>
</evidence>
<dbReference type="Proteomes" id="UP001150830">
    <property type="component" value="Unassembled WGS sequence"/>
</dbReference>
<evidence type="ECO:0000256" key="1">
    <source>
        <dbReference type="SAM" id="MobiDB-lite"/>
    </source>
</evidence>
<comment type="caution">
    <text evidence="3">The sequence shown here is derived from an EMBL/GenBank/DDBJ whole genome shotgun (WGS) entry which is preliminary data.</text>
</comment>
<keyword evidence="4" id="KW-1185">Reference proteome</keyword>
<feature type="region of interest" description="Disordered" evidence="1">
    <location>
        <begin position="62"/>
        <end position="101"/>
    </location>
</feature>
<dbReference type="Pfam" id="PF12048">
    <property type="entry name" value="DUF3530"/>
    <property type="match status" value="1"/>
</dbReference>
<reference evidence="3" key="1">
    <citation type="submission" date="2022-11" db="EMBL/GenBank/DDBJ databases">
        <title>Parathalassolutuus dongxingensis gen. nov., sp. nov., a novel member of family Oceanospirillaceae isolated from a coastal shrimp pond in Guangxi, China.</title>
        <authorList>
            <person name="Chen H."/>
        </authorList>
    </citation>
    <scope>NUCLEOTIDE SEQUENCE</scope>
    <source>
        <strain evidence="3">G-43</strain>
    </source>
</reference>
<gene>
    <name evidence="3" type="ORF">OUO13_12770</name>
</gene>
<accession>A0A9X3EED8</accession>
<feature type="compositionally biased region" description="Polar residues" evidence="1">
    <location>
        <begin position="281"/>
        <end position="293"/>
    </location>
</feature>
<dbReference type="EMBL" id="JAPNOA010000029">
    <property type="protein sequence ID" value="MCY0966063.1"/>
    <property type="molecule type" value="Genomic_DNA"/>
</dbReference>
<dbReference type="AlphaFoldDB" id="A0A9X3EED8"/>
<feature type="region of interest" description="Disordered" evidence="1">
    <location>
        <begin position="191"/>
        <end position="295"/>
    </location>
</feature>
<keyword evidence="2" id="KW-0732">Signal</keyword>
<feature type="compositionally biased region" description="Low complexity" evidence="1">
    <location>
        <begin position="257"/>
        <end position="280"/>
    </location>
</feature>
<evidence type="ECO:0000256" key="2">
    <source>
        <dbReference type="SAM" id="SignalP"/>
    </source>
</evidence>
<feature type="signal peptide" evidence="2">
    <location>
        <begin position="1"/>
        <end position="39"/>
    </location>
</feature>
<protein>
    <submittedName>
        <fullName evidence="3">DUF3530 family protein</fullName>
    </submittedName>
</protein>
<feature type="compositionally biased region" description="Pro residues" evidence="1">
    <location>
        <begin position="240"/>
        <end position="256"/>
    </location>
</feature>